<sequence>AAIEMAPRVASILAKELGKDENWAAEQVKSFSQLAKGYIL</sequence>
<name>A0A1M5GXG2_9BACT</name>
<dbReference type="EMBL" id="FQUM01000043">
    <property type="protein sequence ID" value="SHG08368.1"/>
    <property type="molecule type" value="Genomic_DNA"/>
</dbReference>
<dbReference type="STRING" id="1484053.SAMN05444274_1432"/>
<reference evidence="1 2" key="1">
    <citation type="submission" date="2016-11" db="EMBL/GenBank/DDBJ databases">
        <authorList>
            <person name="Jaros S."/>
            <person name="Januszkiewicz K."/>
            <person name="Wedrychowicz H."/>
        </authorList>
    </citation>
    <scope>NUCLEOTIDE SEQUENCE [LARGE SCALE GENOMIC DNA]</scope>
    <source>
        <strain evidence="1 2">DSM 26910</strain>
    </source>
</reference>
<dbReference type="AlphaFoldDB" id="A0A1M5GXG2"/>
<evidence type="ECO:0000313" key="1">
    <source>
        <dbReference type="EMBL" id="SHG08368.1"/>
    </source>
</evidence>
<protein>
    <submittedName>
        <fullName evidence="1">Uncharacterized protein</fullName>
    </submittedName>
</protein>
<gene>
    <name evidence="1" type="ORF">SAMN05444274_1432</name>
</gene>
<keyword evidence="2" id="KW-1185">Reference proteome</keyword>
<evidence type="ECO:0000313" key="2">
    <source>
        <dbReference type="Proteomes" id="UP000184164"/>
    </source>
</evidence>
<accession>A0A1M5GXG2</accession>
<organism evidence="1 2">
    <name type="scientific">Mariniphaga anaerophila</name>
    <dbReference type="NCBI Taxonomy" id="1484053"/>
    <lineage>
        <taxon>Bacteria</taxon>
        <taxon>Pseudomonadati</taxon>
        <taxon>Bacteroidota</taxon>
        <taxon>Bacteroidia</taxon>
        <taxon>Marinilabiliales</taxon>
        <taxon>Prolixibacteraceae</taxon>
        <taxon>Mariniphaga</taxon>
    </lineage>
</organism>
<feature type="non-terminal residue" evidence="1">
    <location>
        <position position="1"/>
    </location>
</feature>
<proteinExistence type="predicted"/>
<dbReference type="Proteomes" id="UP000184164">
    <property type="component" value="Unassembled WGS sequence"/>
</dbReference>